<evidence type="ECO:0000256" key="2">
    <source>
        <dbReference type="ARBA" id="ARBA00005992"/>
    </source>
</evidence>
<dbReference type="GO" id="GO:0071555">
    <property type="term" value="P:cell wall organization"/>
    <property type="evidence" value="ECO:0007669"/>
    <property type="project" value="UniProtKB-UniRule"/>
</dbReference>
<keyword evidence="6 9" id="KW-0133">Cell shape</keyword>
<dbReference type="InterPro" id="IPR036779">
    <property type="entry name" value="LysM_dom_sf"/>
</dbReference>
<comment type="similarity">
    <text evidence="2">Belongs to the YkuD family.</text>
</comment>
<evidence type="ECO:0000256" key="11">
    <source>
        <dbReference type="SAM" id="SignalP"/>
    </source>
</evidence>
<dbReference type="SMART" id="SM00257">
    <property type="entry name" value="LysM"/>
    <property type="match status" value="1"/>
</dbReference>
<feature type="active site" description="Nucleophile" evidence="9">
    <location>
        <position position="457"/>
    </location>
</feature>
<evidence type="ECO:0000313" key="14">
    <source>
        <dbReference type="EMBL" id="GFO66924.1"/>
    </source>
</evidence>
<dbReference type="InterPro" id="IPR038063">
    <property type="entry name" value="Transpep_catalytic_dom"/>
</dbReference>
<dbReference type="EMBL" id="BLXZ01000001">
    <property type="protein sequence ID" value="GFO66924.1"/>
    <property type="molecule type" value="Genomic_DNA"/>
</dbReference>
<feature type="compositionally biased region" description="Low complexity" evidence="10">
    <location>
        <begin position="164"/>
        <end position="191"/>
    </location>
</feature>
<keyword evidence="8 9" id="KW-0961">Cell wall biogenesis/degradation</keyword>
<evidence type="ECO:0000256" key="9">
    <source>
        <dbReference type="PROSITE-ProRule" id="PRU01373"/>
    </source>
</evidence>
<dbReference type="InterPro" id="IPR005490">
    <property type="entry name" value="LD_TPept_cat_dom"/>
</dbReference>
<name>A0A6V8N4N8_9BACT</name>
<dbReference type="GO" id="GO:0016757">
    <property type="term" value="F:glycosyltransferase activity"/>
    <property type="evidence" value="ECO:0007669"/>
    <property type="project" value="UniProtKB-KW"/>
</dbReference>
<feature type="region of interest" description="Disordered" evidence="10">
    <location>
        <begin position="241"/>
        <end position="276"/>
    </location>
</feature>
<dbReference type="PANTHER" id="PTHR30582">
    <property type="entry name" value="L,D-TRANSPEPTIDASE"/>
    <property type="match status" value="1"/>
</dbReference>
<evidence type="ECO:0000256" key="5">
    <source>
        <dbReference type="ARBA" id="ARBA00022801"/>
    </source>
</evidence>
<keyword evidence="11" id="KW-0732">Signal</keyword>
<feature type="signal peptide" evidence="11">
    <location>
        <begin position="1"/>
        <end position="20"/>
    </location>
</feature>
<dbReference type="Gene3D" id="2.40.440.10">
    <property type="entry name" value="L,D-transpeptidase catalytic domain-like"/>
    <property type="match status" value="1"/>
</dbReference>
<dbReference type="Proteomes" id="UP000587586">
    <property type="component" value="Unassembled WGS sequence"/>
</dbReference>
<dbReference type="CDD" id="cd16913">
    <property type="entry name" value="YkuD_like"/>
    <property type="match status" value="1"/>
</dbReference>
<dbReference type="SUPFAM" id="SSF54106">
    <property type="entry name" value="LysM domain"/>
    <property type="match status" value="1"/>
</dbReference>
<feature type="compositionally biased region" description="Pro residues" evidence="10">
    <location>
        <begin position="107"/>
        <end position="117"/>
    </location>
</feature>
<feature type="compositionally biased region" description="Acidic residues" evidence="10">
    <location>
        <begin position="248"/>
        <end position="261"/>
    </location>
</feature>
<evidence type="ECO:0000256" key="4">
    <source>
        <dbReference type="ARBA" id="ARBA00022679"/>
    </source>
</evidence>
<dbReference type="InterPro" id="IPR050979">
    <property type="entry name" value="LD-transpeptidase"/>
</dbReference>
<dbReference type="UniPathway" id="UPA00219"/>
<dbReference type="Pfam" id="PF01476">
    <property type="entry name" value="LysM"/>
    <property type="match status" value="1"/>
</dbReference>
<keyword evidence="15" id="KW-1185">Reference proteome</keyword>
<dbReference type="GO" id="GO:0008360">
    <property type="term" value="P:regulation of cell shape"/>
    <property type="evidence" value="ECO:0007669"/>
    <property type="project" value="UniProtKB-UniRule"/>
</dbReference>
<dbReference type="PROSITE" id="PS51782">
    <property type="entry name" value="LYSM"/>
    <property type="match status" value="1"/>
</dbReference>
<evidence type="ECO:0000256" key="7">
    <source>
        <dbReference type="ARBA" id="ARBA00022984"/>
    </source>
</evidence>
<organism evidence="14 15">
    <name type="scientific">Geomonas limicola</name>
    <dbReference type="NCBI Taxonomy" id="2740186"/>
    <lineage>
        <taxon>Bacteria</taxon>
        <taxon>Pseudomonadati</taxon>
        <taxon>Thermodesulfobacteriota</taxon>
        <taxon>Desulfuromonadia</taxon>
        <taxon>Geobacterales</taxon>
        <taxon>Geobacteraceae</taxon>
        <taxon>Geomonas</taxon>
    </lineage>
</organism>
<dbReference type="InterPro" id="IPR018392">
    <property type="entry name" value="LysM"/>
</dbReference>
<feature type="active site" description="Proton donor/acceptor" evidence="9">
    <location>
        <position position="441"/>
    </location>
</feature>
<dbReference type="GO" id="GO:0005576">
    <property type="term" value="C:extracellular region"/>
    <property type="evidence" value="ECO:0007669"/>
    <property type="project" value="TreeGrafter"/>
</dbReference>
<feature type="region of interest" description="Disordered" evidence="10">
    <location>
        <begin position="98"/>
        <end position="203"/>
    </location>
</feature>
<dbReference type="Pfam" id="PF03734">
    <property type="entry name" value="YkuD"/>
    <property type="match status" value="1"/>
</dbReference>
<keyword evidence="3" id="KW-0328">Glycosyltransferase</keyword>
<dbReference type="Gene3D" id="3.10.350.10">
    <property type="entry name" value="LysM domain"/>
    <property type="match status" value="1"/>
</dbReference>
<keyword evidence="4" id="KW-0808">Transferase</keyword>
<feature type="compositionally biased region" description="Low complexity" evidence="10">
    <location>
        <begin position="132"/>
        <end position="155"/>
    </location>
</feature>
<proteinExistence type="inferred from homology"/>
<dbReference type="GO" id="GO:0018104">
    <property type="term" value="P:peptidoglycan-protein cross-linking"/>
    <property type="evidence" value="ECO:0007669"/>
    <property type="project" value="TreeGrafter"/>
</dbReference>
<dbReference type="PANTHER" id="PTHR30582:SF24">
    <property type="entry name" value="L,D-TRANSPEPTIDASE ERFK_SRFK-RELATED"/>
    <property type="match status" value="1"/>
</dbReference>
<evidence type="ECO:0000256" key="3">
    <source>
        <dbReference type="ARBA" id="ARBA00022676"/>
    </source>
</evidence>
<dbReference type="AlphaFoldDB" id="A0A6V8N4N8"/>
<dbReference type="GO" id="GO:0071972">
    <property type="term" value="F:peptidoglycan L,D-transpeptidase activity"/>
    <property type="evidence" value="ECO:0007669"/>
    <property type="project" value="TreeGrafter"/>
</dbReference>
<comment type="pathway">
    <text evidence="1 9">Cell wall biogenesis; peptidoglycan biosynthesis.</text>
</comment>
<sequence>MRLIVLSVLILLLGTTPARSASRSEALIILNNLMEEGASTRHPESFKVLIETYFAGVKCLEEKQPELAAKYFALVEKYGKILAPYFLTLQPGQQLITPSRNKAKPVPAAPLPIPGPASPQAVRSQEAQLSALGPQPALTGTGTGAATAAPEAHLPPVVPPKPAGSPVSTARPAAATTPSPVAAAEPAATKPPQLPAPGPAASSPLHPIAVVPPLAPSRGPLPAAPAPLPANAATAVPDVEQQVRAESPEEDGEDELVEDAPTESAGQEGSRPEPQLLGRVLGGETLYRVRPNDTLLKIAARFKIKAPLLARLNRLTLTSLLREGQTLRIVNRRIVPSPLDQGLVINIADCTLYCFKDGKLTRTVPIAVGRAELKQNRSWQTPLGSFTVVDKVKNPSWRVPISIQKEMEQQGKEVKALVPPGPENPLGKYALRTSLPGILIHGTNRPSSISSYSSHGCIRVSPANIELLYNEVPVNTAGKIVYRPVKVAVSEGKTYLEVHKDIYGKLEDLEREARNLLAAAGSTPIDWRKVRRMVQEQTGVAEEVTRVR</sequence>
<protein>
    <submittedName>
        <fullName evidence="14">Uncharacterized protein</fullName>
    </submittedName>
</protein>
<evidence type="ECO:0000256" key="8">
    <source>
        <dbReference type="ARBA" id="ARBA00023316"/>
    </source>
</evidence>
<evidence type="ECO:0000259" key="12">
    <source>
        <dbReference type="PROSITE" id="PS51782"/>
    </source>
</evidence>
<gene>
    <name evidence="14" type="ORF">GMLC_05030</name>
</gene>
<comment type="caution">
    <text evidence="14">The sequence shown here is derived from an EMBL/GenBank/DDBJ whole genome shotgun (WGS) entry which is preliminary data.</text>
</comment>
<dbReference type="CDD" id="cd00118">
    <property type="entry name" value="LysM"/>
    <property type="match status" value="1"/>
</dbReference>
<feature type="domain" description="LysM" evidence="12">
    <location>
        <begin position="285"/>
        <end position="329"/>
    </location>
</feature>
<evidence type="ECO:0000313" key="15">
    <source>
        <dbReference type="Proteomes" id="UP000587586"/>
    </source>
</evidence>
<feature type="domain" description="L,D-TPase catalytic" evidence="13">
    <location>
        <begin position="341"/>
        <end position="481"/>
    </location>
</feature>
<keyword evidence="5" id="KW-0378">Hydrolase</keyword>
<accession>A0A6V8N4N8</accession>
<evidence type="ECO:0000256" key="6">
    <source>
        <dbReference type="ARBA" id="ARBA00022960"/>
    </source>
</evidence>
<evidence type="ECO:0000256" key="1">
    <source>
        <dbReference type="ARBA" id="ARBA00004752"/>
    </source>
</evidence>
<dbReference type="SUPFAM" id="SSF141523">
    <property type="entry name" value="L,D-transpeptidase catalytic domain-like"/>
    <property type="match status" value="1"/>
</dbReference>
<reference evidence="15" key="1">
    <citation type="submission" date="2020-06" db="EMBL/GenBank/DDBJ databases">
        <title>Draft genomic sequecing of Geomonas sp. Red745.</title>
        <authorList>
            <person name="Itoh H."/>
            <person name="Xu Z.X."/>
            <person name="Ushijima N."/>
            <person name="Masuda Y."/>
            <person name="Shiratori Y."/>
            <person name="Senoo K."/>
        </authorList>
    </citation>
    <scope>NUCLEOTIDE SEQUENCE [LARGE SCALE GENOMIC DNA]</scope>
    <source>
        <strain evidence="15">Red745</strain>
    </source>
</reference>
<evidence type="ECO:0000256" key="10">
    <source>
        <dbReference type="SAM" id="MobiDB-lite"/>
    </source>
</evidence>
<dbReference type="RefSeq" id="WP_183359446.1">
    <property type="nucleotide sequence ID" value="NZ_BLXZ01000001.1"/>
</dbReference>
<dbReference type="PROSITE" id="PS52029">
    <property type="entry name" value="LD_TPASE"/>
    <property type="match status" value="1"/>
</dbReference>
<evidence type="ECO:0000259" key="13">
    <source>
        <dbReference type="PROSITE" id="PS52029"/>
    </source>
</evidence>
<feature type="chain" id="PRO_5028409452" evidence="11">
    <location>
        <begin position="21"/>
        <end position="548"/>
    </location>
</feature>
<keyword evidence="7 9" id="KW-0573">Peptidoglycan synthesis</keyword>